<evidence type="ECO:0000313" key="3">
    <source>
        <dbReference type="Proteomes" id="UP000460318"/>
    </source>
</evidence>
<name>A0A7X3IHZ2_9BACL</name>
<accession>A0A7X3IHZ2</accession>
<reference evidence="2 3" key="1">
    <citation type="submission" date="2019-12" db="EMBL/GenBank/DDBJ databases">
        <title>Paenibacillus sp. nov., an endophytic bacterium isolated from the stem of Dendrobium.</title>
        <authorList>
            <person name="Zhao R."/>
        </authorList>
    </citation>
    <scope>NUCLEOTIDE SEQUENCE [LARGE SCALE GENOMIC DNA]</scope>
    <source>
        <strain evidence="2 3">HJL G12</strain>
    </source>
</reference>
<evidence type="ECO:0008006" key="4">
    <source>
        <dbReference type="Google" id="ProtNLM"/>
    </source>
</evidence>
<feature type="compositionally biased region" description="Polar residues" evidence="1">
    <location>
        <begin position="37"/>
        <end position="48"/>
    </location>
</feature>
<keyword evidence="3" id="KW-1185">Reference proteome</keyword>
<dbReference type="AlphaFoldDB" id="A0A7X3IHZ2"/>
<proteinExistence type="predicted"/>
<dbReference type="Proteomes" id="UP000460318">
    <property type="component" value="Unassembled WGS sequence"/>
</dbReference>
<dbReference type="RefSeq" id="WP_160497293.1">
    <property type="nucleotide sequence ID" value="NZ_WUBI01000001.1"/>
</dbReference>
<dbReference type="EMBL" id="WUBI01000001">
    <property type="protein sequence ID" value="MWV43826.1"/>
    <property type="molecule type" value="Genomic_DNA"/>
</dbReference>
<organism evidence="2 3">
    <name type="scientific">Paenibacillus dendrobii</name>
    <dbReference type="NCBI Taxonomy" id="2691084"/>
    <lineage>
        <taxon>Bacteria</taxon>
        <taxon>Bacillati</taxon>
        <taxon>Bacillota</taxon>
        <taxon>Bacilli</taxon>
        <taxon>Bacillales</taxon>
        <taxon>Paenibacillaceae</taxon>
        <taxon>Paenibacillus</taxon>
    </lineage>
</organism>
<protein>
    <recommendedName>
        <fullName evidence="4">DUF2564 family protein</fullName>
    </recommendedName>
</protein>
<evidence type="ECO:0000256" key="1">
    <source>
        <dbReference type="SAM" id="MobiDB-lite"/>
    </source>
</evidence>
<gene>
    <name evidence="2" type="ORF">GRF59_09280</name>
</gene>
<feature type="region of interest" description="Disordered" evidence="1">
    <location>
        <begin position="37"/>
        <end position="62"/>
    </location>
</feature>
<feature type="region of interest" description="Disordered" evidence="1">
    <location>
        <begin position="1"/>
        <end position="21"/>
    </location>
</feature>
<evidence type="ECO:0000313" key="2">
    <source>
        <dbReference type="EMBL" id="MWV43826.1"/>
    </source>
</evidence>
<sequence>MASRYDSSLQSQNPISQAQNSVEKLHYAVSQALSHPNEQMVKQAQSRLAHTERAVDQAGDSLNGQAVELAEEMLTEEKSRLASLASDERGEQTK</sequence>
<comment type="caution">
    <text evidence="2">The sequence shown here is derived from an EMBL/GenBank/DDBJ whole genome shotgun (WGS) entry which is preliminary data.</text>
</comment>